<proteinExistence type="predicted"/>
<evidence type="ECO:0000313" key="3">
    <source>
        <dbReference type="Proteomes" id="UP000624244"/>
    </source>
</evidence>
<dbReference type="InterPro" id="IPR045172">
    <property type="entry name" value="TBCB_Ubl"/>
</dbReference>
<reference evidence="2" key="1">
    <citation type="submission" date="2019-11" db="EMBL/GenBank/DDBJ databases">
        <title>Bipolaris sorokiniana Genome sequencing.</title>
        <authorList>
            <person name="Wang H."/>
        </authorList>
    </citation>
    <scope>NUCLEOTIDE SEQUENCE</scope>
</reference>
<name>A0A8H6DTW7_COCSA</name>
<dbReference type="GO" id="GO:0043014">
    <property type="term" value="F:alpha-tubulin binding"/>
    <property type="evidence" value="ECO:0007669"/>
    <property type="project" value="InterPro"/>
</dbReference>
<dbReference type="Gene3D" id="3.10.20.90">
    <property type="entry name" value="Phosphatidylinositol 3-kinase Catalytic Subunit, Chain A, domain 1"/>
    <property type="match status" value="1"/>
</dbReference>
<dbReference type="InterPro" id="IPR029071">
    <property type="entry name" value="Ubiquitin-like_domsf"/>
</dbReference>
<accession>A0A8H6DTW7</accession>
<sequence>MSLQSAADVPLLISSPNSSSERRISPSWTIAHLKTRLEPITGIPAACQQLSLRVASQDPVALVAADEENIQLAAFPLQPYAEITVVDTRPPAARTDFNDLSAVDKYEMPPAEYEHRTDSVLAWKKAQKLGRFDPNAPSIEQQKIRASEREVEERGKRNRLLCTSRATYSYDSGGCVLKKAILGPIDNCGYCSGSTYSYTIPPRVMYMPQTVPKAAATHFRLQGLATDIMSAGFI</sequence>
<dbReference type="Proteomes" id="UP000624244">
    <property type="component" value="Unassembled WGS sequence"/>
</dbReference>
<dbReference type="GO" id="GO:0007023">
    <property type="term" value="P:post-chaperonin tubulin folding pathway"/>
    <property type="evidence" value="ECO:0007669"/>
    <property type="project" value="InterPro"/>
</dbReference>
<gene>
    <name evidence="2" type="ORF">GGP41_009108</name>
</gene>
<evidence type="ECO:0000313" key="2">
    <source>
        <dbReference type="EMBL" id="KAF5847829.1"/>
    </source>
</evidence>
<comment type="caution">
    <text evidence="2">The sequence shown here is derived from an EMBL/GenBank/DDBJ whole genome shotgun (WGS) entry which is preliminary data.</text>
</comment>
<dbReference type="InterPro" id="IPR000626">
    <property type="entry name" value="Ubiquitin-like_dom"/>
</dbReference>
<dbReference type="EMBL" id="WNKQ01000012">
    <property type="protein sequence ID" value="KAF5847829.1"/>
    <property type="molecule type" value="Genomic_DNA"/>
</dbReference>
<feature type="domain" description="Ubiquitin-like" evidence="1">
    <location>
        <begin position="9"/>
        <end position="90"/>
    </location>
</feature>
<dbReference type="CDD" id="cd01789">
    <property type="entry name" value="Ubl_TBCB"/>
    <property type="match status" value="1"/>
</dbReference>
<evidence type="ECO:0000259" key="1">
    <source>
        <dbReference type="Pfam" id="PF14560"/>
    </source>
</evidence>
<dbReference type="AlphaFoldDB" id="A0A8H6DTW7"/>
<organism evidence="2 3">
    <name type="scientific">Cochliobolus sativus</name>
    <name type="common">Common root rot and spot blotch fungus</name>
    <name type="synonym">Bipolaris sorokiniana</name>
    <dbReference type="NCBI Taxonomy" id="45130"/>
    <lineage>
        <taxon>Eukaryota</taxon>
        <taxon>Fungi</taxon>
        <taxon>Dikarya</taxon>
        <taxon>Ascomycota</taxon>
        <taxon>Pezizomycotina</taxon>
        <taxon>Dothideomycetes</taxon>
        <taxon>Pleosporomycetidae</taxon>
        <taxon>Pleosporales</taxon>
        <taxon>Pleosporineae</taxon>
        <taxon>Pleosporaceae</taxon>
        <taxon>Bipolaris</taxon>
    </lineage>
</organism>
<dbReference type="Pfam" id="PF14560">
    <property type="entry name" value="Ubiquitin_2"/>
    <property type="match status" value="1"/>
</dbReference>
<protein>
    <recommendedName>
        <fullName evidence="1">Ubiquitin-like domain-containing protein</fullName>
    </recommendedName>
</protein>
<dbReference type="SUPFAM" id="SSF54236">
    <property type="entry name" value="Ubiquitin-like"/>
    <property type="match status" value="1"/>
</dbReference>
<dbReference type="GO" id="GO:0007021">
    <property type="term" value="P:tubulin complex assembly"/>
    <property type="evidence" value="ECO:0007669"/>
    <property type="project" value="InterPro"/>
</dbReference>